<comment type="similarity">
    <text evidence="3">Belongs to the peptidase U32 family.</text>
</comment>
<accession>A0A424YV23</accession>
<evidence type="ECO:0000256" key="2">
    <source>
        <dbReference type="ARBA" id="ARBA00022801"/>
    </source>
</evidence>
<keyword evidence="1" id="KW-0645">Protease</keyword>
<dbReference type="GO" id="GO:0006508">
    <property type="term" value="P:proteolysis"/>
    <property type="evidence" value="ECO:0007669"/>
    <property type="project" value="UniProtKB-KW"/>
</dbReference>
<proteinExistence type="inferred from homology"/>
<keyword evidence="2" id="KW-0378">Hydrolase</keyword>
<gene>
    <name evidence="4" type="ORF">D5R95_06490</name>
</gene>
<dbReference type="InterPro" id="IPR001539">
    <property type="entry name" value="Peptidase_U32"/>
</dbReference>
<dbReference type="PANTHER" id="PTHR30217">
    <property type="entry name" value="PEPTIDASE U32 FAMILY"/>
    <property type="match status" value="1"/>
</dbReference>
<dbReference type="PANTHER" id="PTHR30217:SF6">
    <property type="entry name" value="TRNA HYDROXYLATION PROTEIN P"/>
    <property type="match status" value="1"/>
</dbReference>
<dbReference type="InterPro" id="IPR051454">
    <property type="entry name" value="RNA/ubiquinone_mod_enzymes"/>
</dbReference>
<name>A0A424YV23_9EURY</name>
<evidence type="ECO:0000313" key="4">
    <source>
        <dbReference type="EMBL" id="RQD83064.1"/>
    </source>
</evidence>
<sequence>MNHSNFQIPELVAGIRNIATLNACKDYVEAVYFSLDSLSLRARAKDITKKSLPEFVQLIHENDLKAYLTINSVIYPQDMEELNNVMDIAKSSEVDAVICWDPAAIIKALDNDLKVHISTQANVSNIESVKFYHSLGAERVVLARELSLDNINDIRKQTTIELEVFVHGAMCQSISGRCYLSSHLLGKSANCGECTQPCRWKWSLVSDDGTVIDLNGNYLLSAKDLCMIEHLSELVDIGIDAFKIEGRLRDSRYISKVASSYSRALSYLNYDDDYSINLSLLKDELSSVYNRGFSTGYYFGNSSKHNFMIEHDMNASTTKKKAIGIVTNYYNKQGAALIHLQQGSISLGDVMVIEGKTTFLEQTVNSIVIDGVFVEHAAKSNEVGIKVDQKVRKNDIVFKLEQNQKSFN</sequence>
<dbReference type="GO" id="GO:0008233">
    <property type="term" value="F:peptidase activity"/>
    <property type="evidence" value="ECO:0007669"/>
    <property type="project" value="UniProtKB-KW"/>
</dbReference>
<protein>
    <submittedName>
        <fullName evidence="4">U32 family peptidase</fullName>
    </submittedName>
</protein>
<dbReference type="PROSITE" id="PS01276">
    <property type="entry name" value="PEPTIDASE_U32"/>
    <property type="match status" value="1"/>
</dbReference>
<reference evidence="4 5" key="1">
    <citation type="submission" date="2018-08" db="EMBL/GenBank/DDBJ databases">
        <title>The metabolism and importance of syntrophic acetate oxidation coupled to methane or sulfide production in haloalkaline environments.</title>
        <authorList>
            <person name="Timmers P.H.A."/>
            <person name="Vavourakis C.D."/>
            <person name="Sorokin D.Y."/>
            <person name="Sinninghe Damste J.S."/>
            <person name="Muyzer G."/>
            <person name="Stams A.J.M."/>
            <person name="Plugge C.M."/>
        </authorList>
    </citation>
    <scope>NUCLEOTIDE SEQUENCE [LARGE SCALE GENOMIC DNA]</scope>
    <source>
        <strain evidence="4">MSAO_Arc3</strain>
    </source>
</reference>
<organism evidence="4 5">
    <name type="scientific">Methanosalsum natronophilum</name>
    <dbReference type="NCBI Taxonomy" id="768733"/>
    <lineage>
        <taxon>Archaea</taxon>
        <taxon>Methanobacteriati</taxon>
        <taxon>Methanobacteriota</taxon>
        <taxon>Stenosarchaea group</taxon>
        <taxon>Methanomicrobia</taxon>
        <taxon>Methanosarcinales</taxon>
        <taxon>Methanosarcinaceae</taxon>
        <taxon>Methanosalsum</taxon>
    </lineage>
</organism>
<dbReference type="AlphaFoldDB" id="A0A424YV23"/>
<evidence type="ECO:0000313" key="5">
    <source>
        <dbReference type="Proteomes" id="UP000284763"/>
    </source>
</evidence>
<evidence type="ECO:0000256" key="1">
    <source>
        <dbReference type="ARBA" id="ARBA00022670"/>
    </source>
</evidence>
<dbReference type="EMBL" id="QZAB01000411">
    <property type="protein sequence ID" value="RQD83064.1"/>
    <property type="molecule type" value="Genomic_DNA"/>
</dbReference>
<comment type="caution">
    <text evidence="4">The sequence shown here is derived from an EMBL/GenBank/DDBJ whole genome shotgun (WGS) entry which is preliminary data.</text>
</comment>
<evidence type="ECO:0000256" key="3">
    <source>
        <dbReference type="ARBA" id="ARBA00038374"/>
    </source>
</evidence>
<dbReference type="Pfam" id="PF01136">
    <property type="entry name" value="Peptidase_U32"/>
    <property type="match status" value="1"/>
</dbReference>
<dbReference type="Proteomes" id="UP000284763">
    <property type="component" value="Unassembled WGS sequence"/>
</dbReference>